<sequence>MKNGDPDEPRKTSKYDCTKPATGSDNTTINKNKNEHGPDELYYCQPTSSKVLVEDLVTSKEDEQHFQEYHTEIDDEEDSSAQQPATTKRRFWDRPIVQDNTGWPGDHRMPGEWNWMMEDIWCYKNVSTTAETIGPIEFTRSRYPNMDDRQTIADELSIAPDWGTAESIWMAAMIDRNEGRNHRKPRKPEKDRKGKQRRTGYCEDDIPRLKQAWYDEYEELLQGVPETMPPFRIVNHEIPLVDPDKKYHYHLPRCPNSLKAEFNEKVEKYT</sequence>
<keyword evidence="3" id="KW-1185">Reference proteome</keyword>
<name>A0A2H3BI17_9AGAR</name>
<dbReference type="EMBL" id="KZ293426">
    <property type="protein sequence ID" value="PBK70531.1"/>
    <property type="molecule type" value="Genomic_DNA"/>
</dbReference>
<feature type="compositionally biased region" description="Basic residues" evidence="1">
    <location>
        <begin position="181"/>
        <end position="198"/>
    </location>
</feature>
<feature type="compositionally biased region" description="Basic and acidic residues" evidence="1">
    <location>
        <begin position="1"/>
        <end position="17"/>
    </location>
</feature>
<gene>
    <name evidence="2" type="ORF">ARMSODRAFT_1018059</name>
</gene>
<accession>A0A2H3BI17</accession>
<feature type="region of interest" description="Disordered" evidence="1">
    <location>
        <begin position="59"/>
        <end position="87"/>
    </location>
</feature>
<organism evidence="2 3">
    <name type="scientific">Armillaria solidipes</name>
    <dbReference type="NCBI Taxonomy" id="1076256"/>
    <lineage>
        <taxon>Eukaryota</taxon>
        <taxon>Fungi</taxon>
        <taxon>Dikarya</taxon>
        <taxon>Basidiomycota</taxon>
        <taxon>Agaricomycotina</taxon>
        <taxon>Agaricomycetes</taxon>
        <taxon>Agaricomycetidae</taxon>
        <taxon>Agaricales</taxon>
        <taxon>Marasmiineae</taxon>
        <taxon>Physalacriaceae</taxon>
        <taxon>Armillaria</taxon>
    </lineage>
</organism>
<protein>
    <submittedName>
        <fullName evidence="2">Uncharacterized protein</fullName>
    </submittedName>
</protein>
<dbReference type="AlphaFoldDB" id="A0A2H3BI17"/>
<feature type="region of interest" description="Disordered" evidence="1">
    <location>
        <begin position="176"/>
        <end position="200"/>
    </location>
</feature>
<proteinExistence type="predicted"/>
<feature type="compositionally biased region" description="Polar residues" evidence="1">
    <location>
        <begin position="21"/>
        <end position="31"/>
    </location>
</feature>
<dbReference type="Proteomes" id="UP000218334">
    <property type="component" value="Unassembled WGS sequence"/>
</dbReference>
<dbReference type="STRING" id="1076256.A0A2H3BI17"/>
<feature type="compositionally biased region" description="Basic and acidic residues" evidence="1">
    <location>
        <begin position="59"/>
        <end position="72"/>
    </location>
</feature>
<evidence type="ECO:0000313" key="2">
    <source>
        <dbReference type="EMBL" id="PBK70531.1"/>
    </source>
</evidence>
<feature type="region of interest" description="Disordered" evidence="1">
    <location>
        <begin position="1"/>
        <end position="39"/>
    </location>
</feature>
<reference evidence="3" key="1">
    <citation type="journal article" date="2017" name="Nat. Ecol. Evol.">
        <title>Genome expansion and lineage-specific genetic innovations in the forest pathogenic fungi Armillaria.</title>
        <authorList>
            <person name="Sipos G."/>
            <person name="Prasanna A.N."/>
            <person name="Walter M.C."/>
            <person name="O'Connor E."/>
            <person name="Balint B."/>
            <person name="Krizsan K."/>
            <person name="Kiss B."/>
            <person name="Hess J."/>
            <person name="Varga T."/>
            <person name="Slot J."/>
            <person name="Riley R."/>
            <person name="Boka B."/>
            <person name="Rigling D."/>
            <person name="Barry K."/>
            <person name="Lee J."/>
            <person name="Mihaltcheva S."/>
            <person name="LaButti K."/>
            <person name="Lipzen A."/>
            <person name="Waldron R."/>
            <person name="Moloney N.M."/>
            <person name="Sperisen C."/>
            <person name="Kredics L."/>
            <person name="Vagvoelgyi C."/>
            <person name="Patrignani A."/>
            <person name="Fitzpatrick D."/>
            <person name="Nagy I."/>
            <person name="Doyle S."/>
            <person name="Anderson J.B."/>
            <person name="Grigoriev I.V."/>
            <person name="Gueldener U."/>
            <person name="Muensterkoetter M."/>
            <person name="Nagy L.G."/>
        </authorList>
    </citation>
    <scope>NUCLEOTIDE SEQUENCE [LARGE SCALE GENOMIC DNA]</scope>
    <source>
        <strain evidence="3">28-4</strain>
    </source>
</reference>
<evidence type="ECO:0000313" key="3">
    <source>
        <dbReference type="Proteomes" id="UP000218334"/>
    </source>
</evidence>
<evidence type="ECO:0000256" key="1">
    <source>
        <dbReference type="SAM" id="MobiDB-lite"/>
    </source>
</evidence>